<sequence>MKSLNQELMFLILQYLDEENYKDTVHKLEQESGLFFNIKYFEKKVLAGEWDDVEKYLFGFTKVDDNRYSIMTFFEIRKQKYLEALDRRDRVRAVEILVNDLKVFQSFNEYLFKEITNLLTLNNFRENAQLSKYGDTKSARNILVLELKRLIEANPIFQDKLTFPSIKSSRLRTLINQSVNWQHQLCKNPMPNPNIKTLFINHSCSPANGSPSLGQHVGPFTPSQSASNVNTLVGWTLNEIQSTSSQIPVGVASSLSAPTHQASNALGMLDYLHNDQGQLMTQMRTTQRHVEEATYNATPQQTSSIFDDLPRIVVCTLQQGSTITTMDFHPSLHSLLAVGCANGDISLWEAGHQQRILSNPFKIWNISICSVLFQIDAHVGGVNDLAFSNLNKNLCIVTCGDDKLIKVWDLNGKRLFNFEGHQAPVYCICPHQKENIQVKFLLLILRLFSCGTSKDGDCFLVEWNEREGSPKRRYFGFGKKCNGIVQFDTTKGRYLGAGEDNQIKFWDMDNVNVLFSTDAEGGLPNLPRLRFNKEGNLLAVTTSDGGFKVLSNSEGIKYFRSHQTLKAPLGTKNGSDSIPRCIERKGSLDYASHKAKVWETTEIIDPIQCRTITLTDNADPTNKVVRLIYTNSGVSLIALGSKGIQRLWKWSRNELNPNGKATASVVPQLWEPNNGIVMINDVPNSSEAIFPCMALSKNDSYVMSACGGKISLFNMMTFKVMTTFMPPPPIPTCLAFHPKDNNIVAIGMNDSTVHIYNVRVNEVKSKLKGHHECITGLAFSARLNILVSSAADAQLSFWSIDSWHKKKSVSIQMPNGNTLVGDTQVQFNNDQIRLLVCHETQLAIYDAFRMELIQSWVAQEWLIGSLSCATYSCNSQLVYATFPDGNIGIFDGNTLKVKCRLASSAYLHQPTIIRKNVYPIVVAAHPDEPNQFAIGLSDGSIKVIEPRECDTKWGNY</sequence>
<dbReference type="PROSITE" id="PS50897">
    <property type="entry name" value="CTLH"/>
    <property type="match status" value="1"/>
</dbReference>
<dbReference type="OMA" id="IWNISIC"/>
<dbReference type="InterPro" id="IPR006594">
    <property type="entry name" value="LisH"/>
</dbReference>
<dbReference type="Proteomes" id="UP000053144">
    <property type="component" value="Unassembled WGS sequence"/>
</dbReference>
<dbReference type="InterPro" id="IPR011047">
    <property type="entry name" value="Quinoprotein_ADH-like_sf"/>
</dbReference>
<dbReference type="PANTHER" id="PTHR44083:SF43">
    <property type="entry name" value="TRANSDUCIN FAMILY PROTEIN_WD-40 REPEAT PROTEIN"/>
    <property type="match status" value="1"/>
</dbReference>
<name>A0A0L9TGD4_PHAAN</name>
<dbReference type="Pfam" id="PF21889">
    <property type="entry name" value="TPR1-like_2nd"/>
    <property type="match status" value="1"/>
</dbReference>
<dbReference type="GO" id="GO:0010072">
    <property type="term" value="P:primary shoot apical meristem specification"/>
    <property type="evidence" value="ECO:0007669"/>
    <property type="project" value="EnsemblPlants"/>
</dbReference>
<dbReference type="InterPro" id="IPR036322">
    <property type="entry name" value="WD40_repeat_dom_sf"/>
</dbReference>
<dbReference type="InterPro" id="IPR019775">
    <property type="entry name" value="WD40_repeat_CS"/>
</dbReference>
<feature type="repeat" description="WD" evidence="3">
    <location>
        <begin position="375"/>
        <end position="411"/>
    </location>
</feature>
<evidence type="ECO:0000256" key="1">
    <source>
        <dbReference type="ARBA" id="ARBA00022574"/>
    </source>
</evidence>
<dbReference type="PANTHER" id="PTHR44083">
    <property type="entry name" value="TOPLESS-RELATED PROTEIN 1-RELATED"/>
    <property type="match status" value="1"/>
</dbReference>
<gene>
    <name evidence="5" type="ORF">LR48_Vigan635s011400</name>
</gene>
<feature type="repeat" description="WD" evidence="3">
    <location>
        <begin position="767"/>
        <end position="808"/>
    </location>
</feature>
<dbReference type="SUPFAM" id="SSF50978">
    <property type="entry name" value="WD40 repeat-like"/>
    <property type="match status" value="1"/>
</dbReference>
<protein>
    <recommendedName>
        <fullName evidence="4">CTLH domain-containing protein</fullName>
    </recommendedName>
</protein>
<proteinExistence type="predicted"/>
<dbReference type="Pfam" id="PF17814">
    <property type="entry name" value="LisH_TPL"/>
    <property type="match status" value="1"/>
</dbReference>
<dbReference type="InterPro" id="IPR054532">
    <property type="entry name" value="TPL_SMU1_LisH-like"/>
</dbReference>
<dbReference type="PROSITE" id="PS00678">
    <property type="entry name" value="WD_REPEATS_1"/>
    <property type="match status" value="1"/>
</dbReference>
<dbReference type="InterPro" id="IPR006595">
    <property type="entry name" value="CTLH_C"/>
</dbReference>
<dbReference type="AlphaFoldDB" id="A0A0L9TGD4"/>
<dbReference type="SMART" id="SM00320">
    <property type="entry name" value="WD40"/>
    <property type="match status" value="9"/>
</dbReference>
<dbReference type="InterPro" id="IPR001680">
    <property type="entry name" value="WD40_rpt"/>
</dbReference>
<dbReference type="InterPro" id="IPR054080">
    <property type="entry name" value="TPR1-like_2nd"/>
</dbReference>
<dbReference type="InterPro" id="IPR048419">
    <property type="entry name" value="Topless_Znf"/>
</dbReference>
<feature type="domain" description="CTLH" evidence="4">
    <location>
        <begin position="35"/>
        <end position="92"/>
    </location>
</feature>
<evidence type="ECO:0000256" key="2">
    <source>
        <dbReference type="ARBA" id="ARBA00022737"/>
    </source>
</evidence>
<dbReference type="InterPro" id="IPR027728">
    <property type="entry name" value="Topless_fam"/>
</dbReference>
<reference evidence="6" key="1">
    <citation type="journal article" date="2015" name="Proc. Natl. Acad. Sci. U.S.A.">
        <title>Genome sequencing of adzuki bean (Vigna angularis) provides insight into high starch and low fat accumulation and domestication.</title>
        <authorList>
            <person name="Yang K."/>
            <person name="Tian Z."/>
            <person name="Chen C."/>
            <person name="Luo L."/>
            <person name="Zhao B."/>
            <person name="Wang Z."/>
            <person name="Yu L."/>
            <person name="Li Y."/>
            <person name="Sun Y."/>
            <person name="Li W."/>
            <person name="Chen Y."/>
            <person name="Li Y."/>
            <person name="Zhang Y."/>
            <person name="Ai D."/>
            <person name="Zhao J."/>
            <person name="Shang C."/>
            <person name="Ma Y."/>
            <person name="Wu B."/>
            <person name="Wang M."/>
            <person name="Gao L."/>
            <person name="Sun D."/>
            <person name="Zhang P."/>
            <person name="Guo F."/>
            <person name="Wang W."/>
            <person name="Li Y."/>
            <person name="Wang J."/>
            <person name="Varshney R.K."/>
            <person name="Wang J."/>
            <person name="Ling H.Q."/>
            <person name="Wan P."/>
        </authorList>
    </citation>
    <scope>NUCLEOTIDE SEQUENCE</scope>
    <source>
        <strain evidence="6">cv. Jingnong 6</strain>
    </source>
</reference>
<keyword evidence="1 3" id="KW-0853">WD repeat</keyword>
<dbReference type="Pfam" id="PF21359">
    <property type="entry name" value="zf_topless"/>
    <property type="match status" value="1"/>
</dbReference>
<evidence type="ECO:0000313" key="5">
    <source>
        <dbReference type="EMBL" id="KOM29189.1"/>
    </source>
</evidence>
<dbReference type="STRING" id="3914.A0A0L9TGD4"/>
<dbReference type="SMART" id="SM00668">
    <property type="entry name" value="CTLH"/>
    <property type="match status" value="1"/>
</dbReference>
<accession>A0A0L9TGD4</accession>
<dbReference type="PROSITE" id="PS50082">
    <property type="entry name" value="WD_REPEATS_2"/>
    <property type="match status" value="2"/>
</dbReference>
<evidence type="ECO:0000256" key="3">
    <source>
        <dbReference type="PROSITE-ProRule" id="PRU00221"/>
    </source>
</evidence>
<dbReference type="EMBL" id="KQ258467">
    <property type="protein sequence ID" value="KOM29189.1"/>
    <property type="molecule type" value="Genomic_DNA"/>
</dbReference>
<dbReference type="PROSITE" id="PS50294">
    <property type="entry name" value="WD_REPEATS_REGION"/>
    <property type="match status" value="1"/>
</dbReference>
<dbReference type="PROSITE" id="PS50896">
    <property type="entry name" value="LISH"/>
    <property type="match status" value="1"/>
</dbReference>
<dbReference type="Gramene" id="KOM29189">
    <property type="protein sequence ID" value="KOM29189"/>
    <property type="gene ID" value="LR48_Vigan635s011400"/>
</dbReference>
<dbReference type="Gene3D" id="2.130.10.10">
    <property type="entry name" value="YVTN repeat-like/Quinoprotein amine dehydrogenase"/>
    <property type="match status" value="2"/>
</dbReference>
<evidence type="ECO:0000259" key="4">
    <source>
        <dbReference type="PROSITE" id="PS50897"/>
    </source>
</evidence>
<dbReference type="Pfam" id="PF00400">
    <property type="entry name" value="WD40"/>
    <property type="match status" value="3"/>
</dbReference>
<dbReference type="SUPFAM" id="SSF50998">
    <property type="entry name" value="Quinoprotein alcohol dehydrogenase-like"/>
    <property type="match status" value="1"/>
</dbReference>
<dbReference type="InterPro" id="IPR015943">
    <property type="entry name" value="WD40/YVTN_repeat-like_dom_sf"/>
</dbReference>
<organism evidence="5 6">
    <name type="scientific">Phaseolus angularis</name>
    <name type="common">Azuki bean</name>
    <name type="synonym">Vigna angularis</name>
    <dbReference type="NCBI Taxonomy" id="3914"/>
    <lineage>
        <taxon>Eukaryota</taxon>
        <taxon>Viridiplantae</taxon>
        <taxon>Streptophyta</taxon>
        <taxon>Embryophyta</taxon>
        <taxon>Tracheophyta</taxon>
        <taxon>Spermatophyta</taxon>
        <taxon>Magnoliopsida</taxon>
        <taxon>eudicotyledons</taxon>
        <taxon>Gunneridae</taxon>
        <taxon>Pentapetalae</taxon>
        <taxon>rosids</taxon>
        <taxon>fabids</taxon>
        <taxon>Fabales</taxon>
        <taxon>Fabaceae</taxon>
        <taxon>Papilionoideae</taxon>
        <taxon>50 kb inversion clade</taxon>
        <taxon>NPAAA clade</taxon>
        <taxon>indigoferoid/millettioid clade</taxon>
        <taxon>Phaseoleae</taxon>
        <taxon>Vigna</taxon>
    </lineage>
</organism>
<dbReference type="GO" id="GO:0006355">
    <property type="term" value="P:regulation of DNA-templated transcription"/>
    <property type="evidence" value="ECO:0007669"/>
    <property type="project" value="InterPro"/>
</dbReference>
<dbReference type="SMART" id="SM00667">
    <property type="entry name" value="LisH"/>
    <property type="match status" value="1"/>
</dbReference>
<keyword evidence="2" id="KW-0677">Repeat</keyword>
<evidence type="ECO:0000313" key="6">
    <source>
        <dbReference type="Proteomes" id="UP000053144"/>
    </source>
</evidence>